<proteinExistence type="predicted"/>
<sequence>MNNWTKLTIEEKLTILSNVAESKGIVDNAVEKDYWVSMVLRAIFTLPYATAFVFKGGTSLSKGWSLIERFSEDIDLAIDRQYLGFTTVDTKNQRTKLRKDSKKFIDTVFAVDIANKLNELGLFDHCKVIVPETSVSDLDPVVVLIEYDSILQNKIQYIPERVKIEISCRSLMEPSERIEIRSMIEDAYPDEEFSLSAFAVPTVVPGRTFLEKVFLLHEEFNRPNGCTRIERITRHMYDIVKMMDKPFASEAMNNKILYEDIVSHRSQFTAWSGLDYASHLPQTINFVPPTHIMTALQDDYRQMQIGFIYAEAPSFDEIMEQLQELQDSFRSLKWENNC</sequence>
<protein>
    <submittedName>
        <fullName evidence="1">Nucleotidyl transferase AbiEii/AbiGii toxin family protein</fullName>
    </submittedName>
</protein>
<dbReference type="AlphaFoldDB" id="A0A6A2RND6"/>
<dbReference type="GO" id="GO:0016740">
    <property type="term" value="F:transferase activity"/>
    <property type="evidence" value="ECO:0007669"/>
    <property type="project" value="UniProtKB-KW"/>
</dbReference>
<dbReference type="EMBL" id="WDEH01000015">
    <property type="protein sequence ID" value="KAB6138544.1"/>
    <property type="molecule type" value="Genomic_DNA"/>
</dbReference>
<organism evidence="1 2">
    <name type="scientific">Bacteroides xylanisolvens</name>
    <dbReference type="NCBI Taxonomy" id="371601"/>
    <lineage>
        <taxon>Bacteria</taxon>
        <taxon>Pseudomonadati</taxon>
        <taxon>Bacteroidota</taxon>
        <taxon>Bacteroidia</taxon>
        <taxon>Bacteroidales</taxon>
        <taxon>Bacteroidaceae</taxon>
        <taxon>Bacteroides</taxon>
    </lineage>
</organism>
<reference evidence="1 2" key="1">
    <citation type="journal article" date="2019" name="Nat. Med.">
        <title>A library of human gut bacterial isolates paired with longitudinal multiomics data enables mechanistic microbiome research.</title>
        <authorList>
            <person name="Poyet M."/>
            <person name="Groussin M."/>
            <person name="Gibbons S.M."/>
            <person name="Avila-Pacheco J."/>
            <person name="Jiang X."/>
            <person name="Kearney S.M."/>
            <person name="Perrotta A.R."/>
            <person name="Berdy B."/>
            <person name="Zhao S."/>
            <person name="Lieberman T.D."/>
            <person name="Swanson P.K."/>
            <person name="Smith M."/>
            <person name="Roesemann S."/>
            <person name="Alexander J.E."/>
            <person name="Rich S.A."/>
            <person name="Livny J."/>
            <person name="Vlamakis H."/>
            <person name="Clish C."/>
            <person name="Bullock K."/>
            <person name="Deik A."/>
            <person name="Scott J."/>
            <person name="Pierce K.A."/>
            <person name="Xavier R.J."/>
            <person name="Alm E.J."/>
        </authorList>
    </citation>
    <scope>NUCLEOTIDE SEQUENCE [LARGE SCALE GENOMIC DNA]</scope>
    <source>
        <strain evidence="1 2">BIOML-A62</strain>
    </source>
</reference>
<comment type="caution">
    <text evidence="1">The sequence shown here is derived from an EMBL/GenBank/DDBJ whole genome shotgun (WGS) entry which is preliminary data.</text>
</comment>
<accession>A0A6A2RND6</accession>
<dbReference type="RefSeq" id="WP_118172395.1">
    <property type="nucleotide sequence ID" value="NZ_CP120351.1"/>
</dbReference>
<dbReference type="Gene3D" id="3.10.450.620">
    <property type="entry name" value="JHP933, nucleotidyltransferase-like core domain"/>
    <property type="match status" value="1"/>
</dbReference>
<evidence type="ECO:0000313" key="2">
    <source>
        <dbReference type="Proteomes" id="UP000487596"/>
    </source>
</evidence>
<evidence type="ECO:0000313" key="1">
    <source>
        <dbReference type="EMBL" id="KAB6138544.1"/>
    </source>
</evidence>
<name>A0A6A2RND6_9BACE</name>
<dbReference type="Proteomes" id="UP000487596">
    <property type="component" value="Unassembled WGS sequence"/>
</dbReference>
<gene>
    <name evidence="1" type="ORF">GA424_10635</name>
</gene>
<dbReference type="Pfam" id="PF08843">
    <property type="entry name" value="AbiEii"/>
    <property type="match status" value="1"/>
</dbReference>
<dbReference type="InterPro" id="IPR014942">
    <property type="entry name" value="AbiEii"/>
</dbReference>
<keyword evidence="1" id="KW-0808">Transferase</keyword>